<dbReference type="Proteomes" id="UP001246690">
    <property type="component" value="Chromosome"/>
</dbReference>
<dbReference type="SUPFAM" id="SSF53448">
    <property type="entry name" value="Nucleotide-diphospho-sugar transferases"/>
    <property type="match status" value="1"/>
</dbReference>
<keyword evidence="3" id="KW-1185">Reference proteome</keyword>
<reference evidence="2 3" key="1">
    <citation type="submission" date="2023-09" db="EMBL/GenBank/DDBJ databases">
        <title>Buttiauxella selenatireducens sp. nov., isolated from the rhizosphere of Cardamine hupingshanesis.</title>
        <authorList>
            <person name="Zhang S."/>
            <person name="Xu Z."/>
            <person name="Wang H."/>
            <person name="Guo Y."/>
        </authorList>
    </citation>
    <scope>NUCLEOTIDE SEQUENCE [LARGE SCALE GENOMIC DNA]</scope>
    <source>
        <strain evidence="2 3">R73</strain>
    </source>
</reference>
<dbReference type="EMBL" id="CP133838">
    <property type="protein sequence ID" value="WMY75886.1"/>
    <property type="molecule type" value="Genomic_DNA"/>
</dbReference>
<dbReference type="InterPro" id="IPR029044">
    <property type="entry name" value="Nucleotide-diphossugar_trans"/>
</dbReference>
<gene>
    <name evidence="2" type="ORF">RHD99_08085</name>
</gene>
<evidence type="ECO:0000313" key="3">
    <source>
        <dbReference type="Proteomes" id="UP001246690"/>
    </source>
</evidence>
<evidence type="ECO:0000313" key="2">
    <source>
        <dbReference type="EMBL" id="WMY75886.1"/>
    </source>
</evidence>
<protein>
    <submittedName>
        <fullName evidence="2">Glycosyltransferase</fullName>
        <ecNumber evidence="2">2.4.-.-</ecNumber>
    </submittedName>
</protein>
<name>A0ABY9SEF5_9ENTR</name>
<keyword evidence="2" id="KW-0328">Glycosyltransferase</keyword>
<organism evidence="2 3">
    <name type="scientific">Buttiauxella selenatireducens</name>
    <dbReference type="NCBI Taxonomy" id="3073902"/>
    <lineage>
        <taxon>Bacteria</taxon>
        <taxon>Pseudomonadati</taxon>
        <taxon>Pseudomonadota</taxon>
        <taxon>Gammaproteobacteria</taxon>
        <taxon>Enterobacterales</taxon>
        <taxon>Enterobacteriaceae</taxon>
        <taxon>Buttiauxella</taxon>
    </lineage>
</organism>
<feature type="domain" description="Glycosyltransferase 2-like" evidence="1">
    <location>
        <begin position="6"/>
        <end position="127"/>
    </location>
</feature>
<dbReference type="Pfam" id="PF00535">
    <property type="entry name" value="Glycos_transf_2"/>
    <property type="match status" value="1"/>
</dbReference>
<proteinExistence type="predicted"/>
<dbReference type="EC" id="2.4.-.-" evidence="2"/>
<dbReference type="GO" id="GO:0016757">
    <property type="term" value="F:glycosyltransferase activity"/>
    <property type="evidence" value="ECO:0007669"/>
    <property type="project" value="UniProtKB-KW"/>
</dbReference>
<keyword evidence="2" id="KW-0808">Transferase</keyword>
<dbReference type="Gene3D" id="3.90.550.10">
    <property type="entry name" value="Spore Coat Polysaccharide Biosynthesis Protein SpsA, Chain A"/>
    <property type="match status" value="1"/>
</dbReference>
<dbReference type="InterPro" id="IPR001173">
    <property type="entry name" value="Glyco_trans_2-like"/>
</dbReference>
<accession>A0ABY9SEF5</accession>
<dbReference type="RefSeq" id="WP_309878319.1">
    <property type="nucleotide sequence ID" value="NZ_CP133838.1"/>
</dbReference>
<evidence type="ECO:0000259" key="1">
    <source>
        <dbReference type="Pfam" id="PF00535"/>
    </source>
</evidence>
<sequence>MERVAILLAVYNGRQWIDEQLQSILEQKNVGLDVYISVDLSDDGSYEHLVTTYSHLPNIHILDYGKRYGSAGSNFYRLVLDSPIDKYDYVSFCDQDDVWFDNKIQRAIKMIEQKHVDAYSGNVVAFWENGKECLISKSQPQVEYDFLFEAAGPGCTYVFKRSLACDFKQFLLNSTDAVNVALHDWLLYSFSRVNNYTWYIDDVPFMKYRQHASNQVGANNSIKAGFKRLKLAKCGWYKNEVNKLCVVLKFENDPIVDMIKRNDFKRTLLMLLNITKFRRRFRDRLMLAVFILLRWV</sequence>